<name>A0A368JGZ8_9BACT</name>
<dbReference type="OrthoDB" id="1376969at2"/>
<proteinExistence type="predicted"/>
<dbReference type="RefSeq" id="WP_114408806.1">
    <property type="nucleotide sequence ID" value="NZ_QOWE01000024.1"/>
</dbReference>
<evidence type="ECO:0008006" key="3">
    <source>
        <dbReference type="Google" id="ProtNLM"/>
    </source>
</evidence>
<comment type="caution">
    <text evidence="1">The sequence shown here is derived from an EMBL/GenBank/DDBJ whole genome shotgun (WGS) entry which is preliminary data.</text>
</comment>
<dbReference type="AlphaFoldDB" id="A0A368JGZ8"/>
<organism evidence="1 2">
    <name type="scientific">Larkinella punicea</name>
    <dbReference type="NCBI Taxonomy" id="2315727"/>
    <lineage>
        <taxon>Bacteria</taxon>
        <taxon>Pseudomonadati</taxon>
        <taxon>Bacteroidota</taxon>
        <taxon>Cytophagia</taxon>
        <taxon>Cytophagales</taxon>
        <taxon>Spirosomataceae</taxon>
        <taxon>Larkinella</taxon>
    </lineage>
</organism>
<evidence type="ECO:0000313" key="1">
    <source>
        <dbReference type="EMBL" id="RCR66812.1"/>
    </source>
</evidence>
<accession>A0A368JGZ8</accession>
<dbReference type="PROSITE" id="PS51257">
    <property type="entry name" value="PROKAR_LIPOPROTEIN"/>
    <property type="match status" value="1"/>
</dbReference>
<protein>
    <recommendedName>
        <fullName evidence="3">DUF4595 domain-containing protein</fullName>
    </recommendedName>
</protein>
<dbReference type="Proteomes" id="UP000253383">
    <property type="component" value="Unassembled WGS sequence"/>
</dbReference>
<gene>
    <name evidence="1" type="ORF">DUE52_24995</name>
</gene>
<keyword evidence="2" id="KW-1185">Reference proteome</keyword>
<evidence type="ECO:0000313" key="2">
    <source>
        <dbReference type="Proteomes" id="UP000253383"/>
    </source>
</evidence>
<dbReference type="EMBL" id="QOWE01000024">
    <property type="protein sequence ID" value="RCR66812.1"/>
    <property type="molecule type" value="Genomic_DNA"/>
</dbReference>
<reference evidence="1 2" key="1">
    <citation type="submission" date="2018-07" db="EMBL/GenBank/DDBJ databases">
        <title>Genome analysis of Larkinella rosea.</title>
        <authorList>
            <person name="Zhou Z."/>
            <person name="Wang G."/>
        </authorList>
    </citation>
    <scope>NUCLEOTIDE SEQUENCE [LARGE SCALE GENOMIC DNA]</scope>
    <source>
        <strain evidence="2">zzj9</strain>
    </source>
</reference>
<sequence length="312" mass="36879">MKPLFYFMLLFLFTLGCQKEKFVLPTNIGSILRTSSVRQAYGNYTNETKITHYFDQYCRLVQRKEESFRDETFLLDTKKTIYVYNTDDLLIEETVYVNYTPFYDTPDRLLEHHIYEYDNQGRIKSMVKNGELEWKFEYDDPKKRIDRYSCLQGRCNFSSSLVDGKQLNAIEGGYKAATPDSFYGYWESTFDEKGNEILIEQKRVVEIENKSLTRITIDYDTKKTPPVDISYADFKGFPAGFFSFGKKRNNRLKETRLTYDGSVLVGHVEVRYTYDYNSAGYPTQVLIHKLDKLTNKELEQPIYYRYEYGCSN</sequence>